<feature type="compositionally biased region" description="Basic and acidic residues" evidence="1">
    <location>
        <begin position="21"/>
        <end position="33"/>
    </location>
</feature>
<keyword evidence="2" id="KW-0472">Membrane</keyword>
<evidence type="ECO:0000313" key="4">
    <source>
        <dbReference type="Proteomes" id="UP001610446"/>
    </source>
</evidence>
<keyword evidence="4" id="KW-1185">Reference proteome</keyword>
<dbReference type="EMBL" id="JBFXLU010000405">
    <property type="protein sequence ID" value="KAL2827279.1"/>
    <property type="molecule type" value="Genomic_DNA"/>
</dbReference>
<keyword evidence="2" id="KW-1133">Transmembrane helix</keyword>
<dbReference type="Proteomes" id="UP001610446">
    <property type="component" value="Unassembled WGS sequence"/>
</dbReference>
<reference evidence="3 4" key="1">
    <citation type="submission" date="2024-07" db="EMBL/GenBank/DDBJ databases">
        <title>Section-level genome sequencing and comparative genomics of Aspergillus sections Usti and Cavernicolus.</title>
        <authorList>
            <consortium name="Lawrence Berkeley National Laboratory"/>
            <person name="Nybo J.L."/>
            <person name="Vesth T.C."/>
            <person name="Theobald S."/>
            <person name="Frisvad J.C."/>
            <person name="Larsen T.O."/>
            <person name="Kjaerboelling I."/>
            <person name="Rothschild-Mancinelli K."/>
            <person name="Lyhne E.K."/>
            <person name="Kogle M.E."/>
            <person name="Barry K."/>
            <person name="Clum A."/>
            <person name="Na H."/>
            <person name="Ledsgaard L."/>
            <person name="Lin J."/>
            <person name="Lipzen A."/>
            <person name="Kuo A."/>
            <person name="Riley R."/>
            <person name="Mondo S."/>
            <person name="Labutti K."/>
            <person name="Haridas S."/>
            <person name="Pangalinan J."/>
            <person name="Salamov A.A."/>
            <person name="Simmons B.A."/>
            <person name="Magnuson J.K."/>
            <person name="Chen J."/>
            <person name="Drula E."/>
            <person name="Henrissat B."/>
            <person name="Wiebenga A."/>
            <person name="Lubbers R.J."/>
            <person name="Gomes A.C."/>
            <person name="Makela M.R."/>
            <person name="Stajich J."/>
            <person name="Grigoriev I.V."/>
            <person name="Mortensen U.H."/>
            <person name="De Vries R.P."/>
            <person name="Baker S.E."/>
            <person name="Andersen M.R."/>
        </authorList>
    </citation>
    <scope>NUCLEOTIDE SEQUENCE [LARGE SCALE GENOMIC DNA]</scope>
    <source>
        <strain evidence="3 4">CBS 123904</strain>
    </source>
</reference>
<feature type="region of interest" description="Disordered" evidence="1">
    <location>
        <begin position="1"/>
        <end position="33"/>
    </location>
</feature>
<evidence type="ECO:0000256" key="1">
    <source>
        <dbReference type="SAM" id="MobiDB-lite"/>
    </source>
</evidence>
<evidence type="ECO:0008006" key="5">
    <source>
        <dbReference type="Google" id="ProtNLM"/>
    </source>
</evidence>
<evidence type="ECO:0000313" key="3">
    <source>
        <dbReference type="EMBL" id="KAL2827279.1"/>
    </source>
</evidence>
<sequence length="837" mass="95199">MGNGPSSHGYQPENQTEVDETFQRHFDGGRHRSSVELRVAELKPAQGDSLPGKRAYLDPWLKQDHEKHADLETYYSTTKGIPRRLVVQATKEVLTGTAKNGHDKRPSSWNRIHVGGDVPWAIWLAEFCLDPFRLELHNTRRAHMAERGRNGRRGQTAGQQTTLLDVATMLLLKPLNWILSLILTVCIAWVIPVMIVHDIFTTPWTDDDSNEAYARYDNAPNNCNRPSRKLTKSILPERLVVRARNTRGEIEWTVKNTKQLCDRNKGMLPPYILLSFAWIHYQPDDHERSRYFRSVANWLLDDENANRHRGDEEPNAFWVDFECVTQTDGEEKTSDIHKICNAVRCAKRVYILLPDESRSTKEAWGSRMWTLPEVLLAAEKIRYCIADPLRPNELGWDRVSLTDMSETFWGFETDAEQGPDGDIPHERAITHLVNHYTNRVTLSELQILAFAIQALAGLFTGPNIRGDHTASLAYAAMGLMAYRLEPCKDDHVFQAVARLCLVNDSNQLLERLLSLWPYPALKTGPVLPKEREEPTANSVELLRNMADPDQYGCRLWDVQPLCSVVGIGNDRLAPTLILDRCRGIPIRWKSFPRLKYTREFKGLRSAISKAVVFFSGGFLWQNVRNALYGVALFFGVGWILSWFTPCAVRRLCNGGTEAVSGHLVGIEGVRRLHEIERHIFGNVYNRLSYAPSTTPFSAALRDEDLRIGRELPTFDDRTTFAAHWEEQRRTLHIPDTHRLFTIVDTGDLSVSVIAAERPPVVALVSGREGGMLRVLLCSWRFDTNTLFRESVVRMRSSLEEMVRPNDWLKVSLASQGDVGRMTRKEKMRGGSSTTLAG</sequence>
<accession>A0ABR4IJ86</accession>
<proteinExistence type="predicted"/>
<evidence type="ECO:0000256" key="2">
    <source>
        <dbReference type="SAM" id="Phobius"/>
    </source>
</evidence>
<feature type="transmembrane region" description="Helical" evidence="2">
    <location>
        <begin position="177"/>
        <end position="196"/>
    </location>
</feature>
<name>A0ABR4IJ86_9EURO</name>
<organism evidence="3 4">
    <name type="scientific">Aspergillus pseudoustus</name>
    <dbReference type="NCBI Taxonomy" id="1810923"/>
    <lineage>
        <taxon>Eukaryota</taxon>
        <taxon>Fungi</taxon>
        <taxon>Dikarya</taxon>
        <taxon>Ascomycota</taxon>
        <taxon>Pezizomycotina</taxon>
        <taxon>Eurotiomycetes</taxon>
        <taxon>Eurotiomycetidae</taxon>
        <taxon>Eurotiales</taxon>
        <taxon>Aspergillaceae</taxon>
        <taxon>Aspergillus</taxon>
        <taxon>Aspergillus subgen. Nidulantes</taxon>
    </lineage>
</organism>
<comment type="caution">
    <text evidence="3">The sequence shown here is derived from an EMBL/GenBank/DDBJ whole genome shotgun (WGS) entry which is preliminary data.</text>
</comment>
<protein>
    <recommendedName>
        <fullName evidence="5">Heterokaryon incompatibility domain-containing protein</fullName>
    </recommendedName>
</protein>
<keyword evidence="2" id="KW-0812">Transmembrane</keyword>
<gene>
    <name evidence="3" type="ORF">BJY01DRAFT_262078</name>
</gene>
<feature type="compositionally biased region" description="Polar residues" evidence="1">
    <location>
        <begin position="1"/>
        <end position="15"/>
    </location>
</feature>